<keyword evidence="3" id="KW-1185">Reference proteome</keyword>
<feature type="signal peptide" evidence="1">
    <location>
        <begin position="1"/>
        <end position="22"/>
    </location>
</feature>
<dbReference type="RefSeq" id="WP_130602682.1">
    <property type="nucleotide sequence ID" value="NZ_CP034759.1"/>
</dbReference>
<reference evidence="2 3" key="1">
    <citation type="submission" date="2018-12" db="EMBL/GenBank/DDBJ databases">
        <title>Complete genome of Litorilituus sediminis.</title>
        <authorList>
            <person name="Liu A."/>
            <person name="Rong J."/>
        </authorList>
    </citation>
    <scope>NUCLEOTIDE SEQUENCE [LARGE SCALE GENOMIC DNA]</scope>
    <source>
        <strain evidence="2 3">JCM 17549</strain>
    </source>
</reference>
<gene>
    <name evidence="2" type="ORF">EMK97_12545</name>
</gene>
<dbReference type="KEGG" id="lsd:EMK97_12545"/>
<proteinExistence type="predicted"/>
<evidence type="ECO:0000256" key="1">
    <source>
        <dbReference type="SAM" id="SignalP"/>
    </source>
</evidence>
<evidence type="ECO:0000313" key="2">
    <source>
        <dbReference type="EMBL" id="QBG36487.1"/>
    </source>
</evidence>
<dbReference type="EMBL" id="CP034759">
    <property type="protein sequence ID" value="QBG36487.1"/>
    <property type="molecule type" value="Genomic_DNA"/>
</dbReference>
<evidence type="ECO:0000313" key="3">
    <source>
        <dbReference type="Proteomes" id="UP000290244"/>
    </source>
</evidence>
<name>A0A4P6PA94_9GAMM</name>
<keyword evidence="1" id="KW-0732">Signal</keyword>
<organism evidence="2 3">
    <name type="scientific">Litorilituus sediminis</name>
    <dbReference type="NCBI Taxonomy" id="718192"/>
    <lineage>
        <taxon>Bacteria</taxon>
        <taxon>Pseudomonadati</taxon>
        <taxon>Pseudomonadota</taxon>
        <taxon>Gammaproteobacteria</taxon>
        <taxon>Alteromonadales</taxon>
        <taxon>Colwelliaceae</taxon>
        <taxon>Litorilituus</taxon>
    </lineage>
</organism>
<dbReference type="OrthoDB" id="6313659at2"/>
<accession>A0A4P6PA94</accession>
<dbReference type="Proteomes" id="UP000290244">
    <property type="component" value="Chromosome"/>
</dbReference>
<sequence>MFKALTNILVIITMLAAFFAQAWASSSALPCQSLLTEQPFSLISEIPSASIDTLAAQNTLSAESEDDCCDIDCCTLDCLCLANGCISFAYLSNTIGGAAVMAWQENSYLQDVEQAKFIVSSLFRPPIVNS</sequence>
<protein>
    <submittedName>
        <fullName evidence="2">Uncharacterized protein</fullName>
    </submittedName>
</protein>
<feature type="chain" id="PRO_5020491663" evidence="1">
    <location>
        <begin position="23"/>
        <end position="130"/>
    </location>
</feature>
<dbReference type="AlphaFoldDB" id="A0A4P6PA94"/>